<dbReference type="Proteomes" id="UP000230002">
    <property type="component" value="Unassembled WGS sequence"/>
</dbReference>
<feature type="compositionally biased region" description="Polar residues" evidence="1">
    <location>
        <begin position="38"/>
        <end position="64"/>
    </location>
</feature>
<organism evidence="3 4">
    <name type="scientific">Ganoderma sinense ZZ0214-1</name>
    <dbReference type="NCBI Taxonomy" id="1077348"/>
    <lineage>
        <taxon>Eukaryota</taxon>
        <taxon>Fungi</taxon>
        <taxon>Dikarya</taxon>
        <taxon>Basidiomycota</taxon>
        <taxon>Agaricomycotina</taxon>
        <taxon>Agaricomycetes</taxon>
        <taxon>Polyporales</taxon>
        <taxon>Polyporaceae</taxon>
        <taxon>Ganoderma</taxon>
    </lineage>
</organism>
<sequence>MATVPSTGSAVTSSLNFPSLSGTNVVSGTPVAHPTAPLPSTSFSTTGDSSMASQTTGNVPTDSQSLLPTTANALSSSSTSIQPPTASSSLITPSSSTEGSPSSTASASRTNNTGSLQNPSAPSTSDSSSTAPSSSSSSTSTMSSTTQGSSTATTSTTTSTTSSSTTTTTSISSTSTISSSTTTTTSDTSASTSTTSSTTDTSTSTSTTDTSTASSQTSARVTVSDTSSATPFFPGTVVTTTLQSTIFVTTTNDAGQTVTSAPPFVTQTLTKTNSDGSPNVITIVAGNPTPISNNTNATQTSQFFRNKGAVAGVFLIVGLAAASIVLFIFFYIRRRRRNQRLEHDAAVASTLAAAGFNRRPLDDDEEKAASPRRSSAPPSATMSTFPNSSFSSGALNLAVATGARPPTADSSVAGLSTPGPGADFDPYAALGTPPPAVFPSQARKDGYLPARTASPPPGSYDRTRRQTQSTSTSASWGHAAKGSVASTEPLLAGYYSPTATEPSTPAMGTALSLAGEGGKRDSSLSASSVYSADESEVPEMRPRLEVRNNTPSMRAPSMRVGPISRESSRRG</sequence>
<keyword evidence="2" id="KW-0472">Membrane</keyword>
<feature type="region of interest" description="Disordered" evidence="1">
    <location>
        <begin position="494"/>
        <end position="571"/>
    </location>
</feature>
<evidence type="ECO:0000313" key="3">
    <source>
        <dbReference type="EMBL" id="PIL31908.1"/>
    </source>
</evidence>
<protein>
    <submittedName>
        <fullName evidence="3">Uncharacterized protein</fullName>
    </submittedName>
</protein>
<feature type="region of interest" description="Disordered" evidence="1">
    <location>
        <begin position="357"/>
        <end position="387"/>
    </location>
</feature>
<comment type="caution">
    <text evidence="3">The sequence shown here is derived from an EMBL/GenBank/DDBJ whole genome shotgun (WGS) entry which is preliminary data.</text>
</comment>
<dbReference type="STRING" id="1077348.A0A2G8SEA4"/>
<feature type="compositionally biased region" description="Low complexity" evidence="1">
    <location>
        <begin position="65"/>
        <end position="219"/>
    </location>
</feature>
<feature type="region of interest" description="Disordered" evidence="1">
    <location>
        <begin position="28"/>
        <end position="226"/>
    </location>
</feature>
<accession>A0A2G8SEA4</accession>
<evidence type="ECO:0000313" key="4">
    <source>
        <dbReference type="Proteomes" id="UP000230002"/>
    </source>
</evidence>
<evidence type="ECO:0000256" key="1">
    <source>
        <dbReference type="SAM" id="MobiDB-lite"/>
    </source>
</evidence>
<keyword evidence="2" id="KW-0812">Transmembrane</keyword>
<keyword evidence="4" id="KW-1185">Reference proteome</keyword>
<dbReference type="EMBL" id="AYKW01000012">
    <property type="protein sequence ID" value="PIL31908.1"/>
    <property type="molecule type" value="Genomic_DNA"/>
</dbReference>
<dbReference type="OrthoDB" id="3256702at2759"/>
<keyword evidence="2" id="KW-1133">Transmembrane helix</keyword>
<dbReference type="AlphaFoldDB" id="A0A2G8SEA4"/>
<feature type="compositionally biased region" description="Low complexity" evidence="1">
    <location>
        <begin position="371"/>
        <end position="380"/>
    </location>
</feature>
<evidence type="ECO:0000256" key="2">
    <source>
        <dbReference type="SAM" id="Phobius"/>
    </source>
</evidence>
<gene>
    <name evidence="3" type="ORF">GSI_06612</name>
</gene>
<feature type="compositionally biased region" description="Low complexity" evidence="1">
    <location>
        <begin position="523"/>
        <end position="532"/>
    </location>
</feature>
<feature type="transmembrane region" description="Helical" evidence="2">
    <location>
        <begin position="309"/>
        <end position="332"/>
    </location>
</feature>
<proteinExistence type="predicted"/>
<reference evidence="3 4" key="1">
    <citation type="journal article" date="2015" name="Sci. Rep.">
        <title>Chromosome-level genome map provides insights into diverse defense mechanisms in the medicinal fungus Ganoderma sinense.</title>
        <authorList>
            <person name="Zhu Y."/>
            <person name="Xu J."/>
            <person name="Sun C."/>
            <person name="Zhou S."/>
            <person name="Xu H."/>
            <person name="Nelson D.R."/>
            <person name="Qian J."/>
            <person name="Song J."/>
            <person name="Luo H."/>
            <person name="Xiang L."/>
            <person name="Li Y."/>
            <person name="Xu Z."/>
            <person name="Ji A."/>
            <person name="Wang L."/>
            <person name="Lu S."/>
            <person name="Hayward A."/>
            <person name="Sun W."/>
            <person name="Li X."/>
            <person name="Schwartz D.C."/>
            <person name="Wang Y."/>
            <person name="Chen S."/>
        </authorList>
    </citation>
    <scope>NUCLEOTIDE SEQUENCE [LARGE SCALE GENOMIC DNA]</scope>
    <source>
        <strain evidence="3 4">ZZ0214-1</strain>
    </source>
</reference>
<feature type="region of interest" description="Disordered" evidence="1">
    <location>
        <begin position="406"/>
        <end position="482"/>
    </location>
</feature>
<name>A0A2G8SEA4_9APHY</name>